<evidence type="ECO:0000313" key="3">
    <source>
        <dbReference type="EMBL" id="OPH84144.1"/>
    </source>
</evidence>
<dbReference type="PRINTS" id="PR00111">
    <property type="entry name" value="ABHYDROLASE"/>
</dbReference>
<evidence type="ECO:0000313" key="4">
    <source>
        <dbReference type="Proteomes" id="UP000189940"/>
    </source>
</evidence>
<feature type="domain" description="AB hydrolase-1" evidence="2">
    <location>
        <begin position="25"/>
        <end position="259"/>
    </location>
</feature>
<evidence type="ECO:0000259" key="2">
    <source>
        <dbReference type="Pfam" id="PF12697"/>
    </source>
</evidence>
<dbReference type="InterPro" id="IPR050266">
    <property type="entry name" value="AB_hydrolase_sf"/>
</dbReference>
<dbReference type="OrthoDB" id="9804723at2"/>
<reference evidence="3 4" key="1">
    <citation type="submission" date="2017-02" db="EMBL/GenBank/DDBJ databases">
        <title>Genome sequence of the nitrite-oxidizing bacterium Nitrobacter vulgaris strain Ab1.</title>
        <authorList>
            <person name="Mellbye B.L."/>
            <person name="Davis E.W."/>
            <person name="Spieck E."/>
            <person name="Chang J.H."/>
            <person name="Bottomley P.J."/>
            <person name="Sayavedra-Soto L.A."/>
        </authorList>
    </citation>
    <scope>NUCLEOTIDE SEQUENCE [LARGE SCALE GENOMIC DNA]</scope>
    <source>
        <strain evidence="3 4">Ab1</strain>
    </source>
</reference>
<protein>
    <submittedName>
        <fullName evidence="3">Alpha/beta hydrolase</fullName>
    </submittedName>
</protein>
<comment type="caution">
    <text evidence="3">The sequence shown here is derived from an EMBL/GenBank/DDBJ whole genome shotgun (WGS) entry which is preliminary data.</text>
</comment>
<gene>
    <name evidence="3" type="ORF">B2M20_03150</name>
</gene>
<accession>A0A1V4I1Y5</accession>
<name>A0A1V4I1Y5_NITVU</name>
<dbReference type="GO" id="GO:0016020">
    <property type="term" value="C:membrane"/>
    <property type="evidence" value="ECO:0007669"/>
    <property type="project" value="TreeGrafter"/>
</dbReference>
<evidence type="ECO:0000256" key="1">
    <source>
        <dbReference type="ARBA" id="ARBA00022801"/>
    </source>
</evidence>
<dbReference type="Proteomes" id="UP000189940">
    <property type="component" value="Unassembled WGS sequence"/>
</dbReference>
<dbReference type="RefSeq" id="WP_079445647.1">
    <property type="nucleotide sequence ID" value="NZ_MWPQ01000009.1"/>
</dbReference>
<keyword evidence="4" id="KW-1185">Reference proteome</keyword>
<organism evidence="3 4">
    <name type="scientific">Nitrobacter vulgaris</name>
    <dbReference type="NCBI Taxonomy" id="29421"/>
    <lineage>
        <taxon>Bacteria</taxon>
        <taxon>Pseudomonadati</taxon>
        <taxon>Pseudomonadota</taxon>
        <taxon>Alphaproteobacteria</taxon>
        <taxon>Hyphomicrobiales</taxon>
        <taxon>Nitrobacteraceae</taxon>
        <taxon>Nitrobacter</taxon>
    </lineage>
</organism>
<dbReference type="PANTHER" id="PTHR43798:SF31">
    <property type="entry name" value="AB HYDROLASE SUPERFAMILY PROTEIN YCLE"/>
    <property type="match status" value="1"/>
</dbReference>
<proteinExistence type="predicted"/>
<sequence length="286" mass="31352">MLSRTISTSQGQMAFLENSGSGTPVVFIHGNSTCRDVFRHQFETTWATTQHIIAIDLLGHGQSDDALEPQQAYTIPGHAATLIEALRSLNITRAALVGWSLGGHISLEMVGQGFEASGVMLVGAPPIRRGILGMVRGFRIQRDLLLATKSVLNAHEISRFARVCVGEKHAARFHDTIARTDGRARQILGRGLIAGLGVDQRWIVEKLSTPIAVVNGSEEPFARLDYVASISYRSLWDHSCHIIDGVGHAPFLEAPERFNPLLFRFLSDINFSRIDNTTQQQSCSVA</sequence>
<dbReference type="InterPro" id="IPR029058">
    <property type="entry name" value="AB_hydrolase_fold"/>
</dbReference>
<dbReference type="SUPFAM" id="SSF53474">
    <property type="entry name" value="alpha/beta-Hydrolases"/>
    <property type="match status" value="1"/>
</dbReference>
<dbReference type="PANTHER" id="PTHR43798">
    <property type="entry name" value="MONOACYLGLYCEROL LIPASE"/>
    <property type="match status" value="1"/>
</dbReference>
<keyword evidence="1 3" id="KW-0378">Hydrolase</keyword>
<dbReference type="Gene3D" id="3.40.50.1820">
    <property type="entry name" value="alpha/beta hydrolase"/>
    <property type="match status" value="1"/>
</dbReference>
<dbReference type="EMBL" id="MWPQ01000009">
    <property type="protein sequence ID" value="OPH84144.1"/>
    <property type="molecule type" value="Genomic_DNA"/>
</dbReference>
<dbReference type="GO" id="GO:0016787">
    <property type="term" value="F:hydrolase activity"/>
    <property type="evidence" value="ECO:0007669"/>
    <property type="project" value="UniProtKB-KW"/>
</dbReference>
<dbReference type="InterPro" id="IPR000073">
    <property type="entry name" value="AB_hydrolase_1"/>
</dbReference>
<dbReference type="AlphaFoldDB" id="A0A1V4I1Y5"/>
<dbReference type="Pfam" id="PF12697">
    <property type="entry name" value="Abhydrolase_6"/>
    <property type="match status" value="1"/>
</dbReference>
<dbReference type="STRING" id="29421.B2M20_03150"/>